<proteinExistence type="predicted"/>
<comment type="caution">
    <text evidence="2">The sequence shown here is derived from an EMBL/GenBank/DDBJ whole genome shotgun (WGS) entry which is preliminary data.</text>
</comment>
<dbReference type="NCBIfam" id="NF033709">
    <property type="entry name" value="PorV_fam"/>
    <property type="match status" value="1"/>
</dbReference>
<dbReference type="Gene3D" id="2.40.160.60">
    <property type="entry name" value="Outer membrane protein transport protein (OMPP1/FadL/TodX)"/>
    <property type="match status" value="1"/>
</dbReference>
<dbReference type="AlphaFoldDB" id="A0A5C6S0A6"/>
<name>A0A5C6S0A6_9FLAO</name>
<dbReference type="RefSeq" id="WP_147098222.1">
    <property type="nucleotide sequence ID" value="NZ_VOOS01000001.1"/>
</dbReference>
<protein>
    <submittedName>
        <fullName evidence="2">PorV/PorQ family protein</fullName>
    </submittedName>
</protein>
<dbReference type="EMBL" id="VOOS01000001">
    <property type="protein sequence ID" value="TXB67042.1"/>
    <property type="molecule type" value="Genomic_DNA"/>
</dbReference>
<feature type="chain" id="PRO_5022843712" evidence="1">
    <location>
        <begin position="24"/>
        <end position="360"/>
    </location>
</feature>
<dbReference type="OrthoDB" id="9807473at2"/>
<sequence length="360" mass="38530">MKNMKLIVALFVAGVLSVANSYAGNEDRAGEAGASQLLINPWVRSAGFGGANTASAIGLEAMNLNVAGLAYTNKTELMFTHKNWLSGSETKINSFGLTQKLGEAGVLGISIMSMNFGDIDITTVDLPEGGVGTFSPSYLNFDIGYAKSFSDRISGGIVLRIVSESISNVTSRGVAFNAGVKYVTGENDRIKFGIALNNVGPTMKASGEGLTFTNTDINTNVSSTQERRTSAYQLPSLLNIGASYDFYLAATKDSSSNQIKADHRLTLAGNFTANSFTNDQYRLGLEYGFRNMFMLRAGYIIESTTWFDSAKRTTAYTGPSFGGSFVAPLGKGGATFGIHYAYEMTERFNGTHSIGVRLDL</sequence>
<gene>
    <name evidence="2" type="ORF">FRY74_02330</name>
</gene>
<evidence type="ECO:0000256" key="1">
    <source>
        <dbReference type="SAM" id="SignalP"/>
    </source>
</evidence>
<reference evidence="2 3" key="1">
    <citation type="submission" date="2019-08" db="EMBL/GenBank/DDBJ databases">
        <title>Genome of Vicingus serpentipes NCIMB 15042.</title>
        <authorList>
            <person name="Bowman J.P."/>
        </authorList>
    </citation>
    <scope>NUCLEOTIDE SEQUENCE [LARGE SCALE GENOMIC DNA]</scope>
    <source>
        <strain evidence="2 3">NCIMB 15042</strain>
    </source>
</reference>
<dbReference type="Proteomes" id="UP000321721">
    <property type="component" value="Unassembled WGS sequence"/>
</dbReference>
<organism evidence="2 3">
    <name type="scientific">Vicingus serpentipes</name>
    <dbReference type="NCBI Taxonomy" id="1926625"/>
    <lineage>
        <taxon>Bacteria</taxon>
        <taxon>Pseudomonadati</taxon>
        <taxon>Bacteroidota</taxon>
        <taxon>Flavobacteriia</taxon>
        <taxon>Flavobacteriales</taxon>
        <taxon>Vicingaceae</taxon>
        <taxon>Vicingus</taxon>
    </lineage>
</organism>
<feature type="signal peptide" evidence="1">
    <location>
        <begin position="1"/>
        <end position="23"/>
    </location>
</feature>
<accession>A0A5C6S0A6</accession>
<keyword evidence="1" id="KW-0732">Signal</keyword>
<evidence type="ECO:0000313" key="3">
    <source>
        <dbReference type="Proteomes" id="UP000321721"/>
    </source>
</evidence>
<evidence type="ECO:0000313" key="2">
    <source>
        <dbReference type="EMBL" id="TXB67042.1"/>
    </source>
</evidence>
<keyword evidence="3" id="KW-1185">Reference proteome</keyword>